<name>A0A6J8DA99_MYTCO</name>
<feature type="disulfide bond" evidence="5">
    <location>
        <begin position="347"/>
        <end position="408"/>
    </location>
</feature>
<feature type="disulfide bond" evidence="5">
    <location>
        <begin position="232"/>
        <end position="296"/>
    </location>
</feature>
<feature type="disulfide bond" evidence="5">
    <location>
        <begin position="334"/>
        <end position="398"/>
    </location>
</feature>
<dbReference type="PRINTS" id="PR00258">
    <property type="entry name" value="SPERACTRCPTR"/>
</dbReference>
<dbReference type="OrthoDB" id="6128208at2759"/>
<dbReference type="Pfam" id="PF00530">
    <property type="entry name" value="SRCR"/>
    <property type="match status" value="6"/>
</dbReference>
<reference evidence="7 8" key="1">
    <citation type="submission" date="2020-06" db="EMBL/GenBank/DDBJ databases">
        <authorList>
            <person name="Li R."/>
            <person name="Bekaert M."/>
        </authorList>
    </citation>
    <scope>NUCLEOTIDE SEQUENCE [LARGE SCALE GENOMIC DNA]</scope>
    <source>
        <strain evidence="8">wild</strain>
    </source>
</reference>
<dbReference type="GO" id="GO:0016020">
    <property type="term" value="C:membrane"/>
    <property type="evidence" value="ECO:0007669"/>
    <property type="project" value="InterPro"/>
</dbReference>
<keyword evidence="8" id="KW-1185">Reference proteome</keyword>
<keyword evidence="1" id="KW-0732">Signal</keyword>
<keyword evidence="3 5" id="KW-1015">Disulfide bond</keyword>
<evidence type="ECO:0000256" key="4">
    <source>
        <dbReference type="ARBA" id="ARBA00023180"/>
    </source>
</evidence>
<accession>A0A6J8DA99</accession>
<dbReference type="InterPro" id="IPR001190">
    <property type="entry name" value="SRCR"/>
</dbReference>
<feature type="disulfide bond" evidence="5">
    <location>
        <begin position="538"/>
        <end position="602"/>
    </location>
</feature>
<feature type="domain" description="SRCR" evidence="6">
    <location>
        <begin position="207"/>
        <end position="307"/>
    </location>
</feature>
<dbReference type="PROSITE" id="PS00420">
    <property type="entry name" value="SRCR_1"/>
    <property type="match status" value="6"/>
</dbReference>
<feature type="disulfide bond" evidence="5">
    <location>
        <begin position="122"/>
        <end position="186"/>
    </location>
</feature>
<feature type="disulfide bond" evidence="5">
    <location>
        <begin position="245"/>
        <end position="306"/>
    </location>
</feature>
<sequence>MIEVLGENFIIQQIRDFEDSQFEQTFSGIDKATSNIKNIFESLANKSCKIVRYKKFKQKILNRKPWVDHEVRDLKKTIKPKGAKLRQEPFNLELKYVRLSGGQGPWEGRLEIYHNGSWGTVCDDGFSLKDAKVVCHMLGYQREISVFGSSRFHSGDGQIMLTNIKCTGHEDDIINCPSKKWYISNCQHNEDVGLNCVREGTEPVEGVRLIGGTGPYEGTVELDINGVWGTICDDDFDINDAQIICKMAGYPRALQAFAGSYFGQGNGSILLSHLHCTGHETNVDHCGSVGWYKHNCDHREDSGVACLDVRLVGGSGPYEGTIELNINGVWGTVCDDDFDINDGNVMCRMAGYPRALQAFAGSHFGQGNGSILLSNLHCTGYEKNVDNCGSGGWYKHTCDHREDAGVACLDVRLVGGSGLYEGTIELNINGVWGTVCDDDFDIHDGNVICRMAGYPSALQVFQQSHFGQGNGSIMLSHLHCTGHEKSVDNCGSVGWYKHNCDHREDAGVACLDVRLVGGNGPYEGTIELNINGVWGTVCDDDFDINDGNVICRMAGYPRAIHTFGQAYFGRGKDSIMLSNLECSGFEDSLESCNSAGWYINNCDHSEDAGVECLGVKLVGGAWPWEGRVELLVNGKWGTICNDNFDVNDAKVICSMAGYSPTGY</sequence>
<keyword evidence="4" id="KW-0325">Glycoprotein</keyword>
<dbReference type="InterPro" id="IPR036772">
    <property type="entry name" value="SRCR-like_dom_sf"/>
</dbReference>
<dbReference type="PANTHER" id="PTHR48071">
    <property type="entry name" value="SRCR DOMAIN-CONTAINING PROTEIN"/>
    <property type="match status" value="1"/>
</dbReference>
<feature type="disulfide bond" evidence="5">
    <location>
        <begin position="436"/>
        <end position="500"/>
    </location>
</feature>
<dbReference type="AlphaFoldDB" id="A0A6J8DA99"/>
<feature type="domain" description="SRCR" evidence="6">
    <location>
        <begin position="615"/>
        <end position="663"/>
    </location>
</feature>
<dbReference type="Proteomes" id="UP000507470">
    <property type="component" value="Unassembled WGS sequence"/>
</dbReference>
<keyword evidence="2" id="KW-0677">Repeat</keyword>
<feature type="domain" description="SRCR" evidence="6">
    <location>
        <begin position="309"/>
        <end position="409"/>
    </location>
</feature>
<feature type="disulfide bond" evidence="5">
    <location>
        <begin position="480"/>
        <end position="490"/>
    </location>
</feature>
<dbReference type="Gene3D" id="3.10.250.10">
    <property type="entry name" value="SRCR-like domain"/>
    <property type="match status" value="6"/>
</dbReference>
<feature type="disulfide bond" evidence="5">
    <location>
        <begin position="276"/>
        <end position="286"/>
    </location>
</feature>
<dbReference type="SMART" id="SM00202">
    <property type="entry name" value="SR"/>
    <property type="match status" value="5"/>
</dbReference>
<dbReference type="PROSITE" id="PS50287">
    <property type="entry name" value="SRCR_2"/>
    <property type="match status" value="6"/>
</dbReference>
<feature type="domain" description="SRCR" evidence="6">
    <location>
        <begin position="97"/>
        <end position="197"/>
    </location>
</feature>
<evidence type="ECO:0000313" key="8">
    <source>
        <dbReference type="Proteomes" id="UP000507470"/>
    </source>
</evidence>
<gene>
    <name evidence="7" type="ORF">MCOR_38593</name>
</gene>
<evidence type="ECO:0000256" key="5">
    <source>
        <dbReference type="PROSITE-ProRule" id="PRU00196"/>
    </source>
</evidence>
<dbReference type="SUPFAM" id="SSF56487">
    <property type="entry name" value="SRCR-like"/>
    <property type="match status" value="6"/>
</dbReference>
<organism evidence="7 8">
    <name type="scientific">Mytilus coruscus</name>
    <name type="common">Sea mussel</name>
    <dbReference type="NCBI Taxonomy" id="42192"/>
    <lineage>
        <taxon>Eukaryota</taxon>
        <taxon>Metazoa</taxon>
        <taxon>Spiralia</taxon>
        <taxon>Lophotrochozoa</taxon>
        <taxon>Mollusca</taxon>
        <taxon>Bivalvia</taxon>
        <taxon>Autobranchia</taxon>
        <taxon>Pteriomorphia</taxon>
        <taxon>Mytilida</taxon>
        <taxon>Mytiloidea</taxon>
        <taxon>Mytilidae</taxon>
        <taxon>Mytilinae</taxon>
        <taxon>Mytilus</taxon>
    </lineage>
</organism>
<feature type="disulfide bond" evidence="5">
    <location>
        <begin position="551"/>
        <end position="612"/>
    </location>
</feature>
<evidence type="ECO:0000313" key="7">
    <source>
        <dbReference type="EMBL" id="CAC5404849.1"/>
    </source>
</evidence>
<evidence type="ECO:0000256" key="2">
    <source>
        <dbReference type="ARBA" id="ARBA00022737"/>
    </source>
</evidence>
<proteinExistence type="predicted"/>
<feature type="disulfide bond" evidence="5">
    <location>
        <begin position="135"/>
        <end position="196"/>
    </location>
</feature>
<protein>
    <submittedName>
        <fullName evidence="7">DMBT1</fullName>
    </submittedName>
</protein>
<evidence type="ECO:0000256" key="3">
    <source>
        <dbReference type="ARBA" id="ARBA00023157"/>
    </source>
</evidence>
<feature type="domain" description="SRCR" evidence="6">
    <location>
        <begin position="411"/>
        <end position="511"/>
    </location>
</feature>
<comment type="caution">
    <text evidence="5">Lacks conserved residue(s) required for the propagation of feature annotation.</text>
</comment>
<evidence type="ECO:0000256" key="1">
    <source>
        <dbReference type="ARBA" id="ARBA00022729"/>
    </source>
</evidence>
<dbReference type="FunFam" id="3.10.250.10:FF:000006">
    <property type="entry name" value="neurotrypsin isoform X2"/>
    <property type="match status" value="2"/>
</dbReference>
<feature type="disulfide bond" evidence="5">
    <location>
        <begin position="166"/>
        <end position="176"/>
    </location>
</feature>
<evidence type="ECO:0000259" key="6">
    <source>
        <dbReference type="PROSITE" id="PS50287"/>
    </source>
</evidence>
<feature type="domain" description="SRCR" evidence="6">
    <location>
        <begin position="513"/>
        <end position="613"/>
    </location>
</feature>
<feature type="disulfide bond" evidence="5">
    <location>
        <begin position="582"/>
        <end position="592"/>
    </location>
</feature>
<feature type="disulfide bond" evidence="5">
    <location>
        <begin position="378"/>
        <end position="388"/>
    </location>
</feature>
<dbReference type="FunFam" id="3.10.250.10:FF:000011">
    <property type="entry name" value="Scavenger receptor class A member 5"/>
    <property type="match status" value="3"/>
</dbReference>
<feature type="disulfide bond" evidence="5">
    <location>
        <begin position="449"/>
        <end position="510"/>
    </location>
</feature>
<dbReference type="EMBL" id="CACVKT020007046">
    <property type="protein sequence ID" value="CAC5404849.1"/>
    <property type="molecule type" value="Genomic_DNA"/>
</dbReference>
<dbReference type="PANTHER" id="PTHR48071:SF18">
    <property type="entry name" value="DELETED IN MALIGNANT BRAIN TUMORS 1 PROTEIN-RELATED"/>
    <property type="match status" value="1"/>
</dbReference>